<protein>
    <submittedName>
        <fullName evidence="2">Uncharacterized protein</fullName>
    </submittedName>
</protein>
<accession>A0A4V3SI39</accession>
<organism evidence="2 3">
    <name type="scientific">Ascodesmis nigricans</name>
    <dbReference type="NCBI Taxonomy" id="341454"/>
    <lineage>
        <taxon>Eukaryota</taxon>
        <taxon>Fungi</taxon>
        <taxon>Dikarya</taxon>
        <taxon>Ascomycota</taxon>
        <taxon>Pezizomycotina</taxon>
        <taxon>Pezizomycetes</taxon>
        <taxon>Pezizales</taxon>
        <taxon>Ascodesmidaceae</taxon>
        <taxon>Ascodesmis</taxon>
    </lineage>
</organism>
<proteinExistence type="predicted"/>
<gene>
    <name evidence="2" type="ORF">EX30DRAFT_131760</name>
</gene>
<dbReference type="EMBL" id="ML220139">
    <property type="protein sequence ID" value="TGZ78614.1"/>
    <property type="molecule type" value="Genomic_DNA"/>
</dbReference>
<sequence length="142" mass="16030">MHPDINHHEISLHPLVTISSIFPIPPPATHDPHMPPPTLHHPRPRTRDRKKKQISEHKTPKHAIKIPTAISATTAYSVITTSNNRIICQKKTNHNTQPKQVPKAKANYQQTLQPTNDTSKAAAQNQNQETKTETSKHHQKSL</sequence>
<feature type="compositionally biased region" description="Basic residues" evidence="1">
    <location>
        <begin position="40"/>
        <end position="52"/>
    </location>
</feature>
<feature type="region of interest" description="Disordered" evidence="1">
    <location>
        <begin position="23"/>
        <end position="62"/>
    </location>
</feature>
<keyword evidence="3" id="KW-1185">Reference proteome</keyword>
<dbReference type="AlphaFoldDB" id="A0A4V3SI39"/>
<feature type="compositionally biased region" description="Polar residues" evidence="1">
    <location>
        <begin position="107"/>
        <end position="129"/>
    </location>
</feature>
<feature type="compositionally biased region" description="Pro residues" evidence="1">
    <location>
        <begin position="23"/>
        <end position="39"/>
    </location>
</feature>
<reference evidence="2 3" key="1">
    <citation type="submission" date="2019-04" db="EMBL/GenBank/DDBJ databases">
        <title>Comparative genomics and transcriptomics to analyze fruiting body development in filamentous ascomycetes.</title>
        <authorList>
            <consortium name="DOE Joint Genome Institute"/>
            <person name="Lutkenhaus R."/>
            <person name="Traeger S."/>
            <person name="Breuer J."/>
            <person name="Kuo A."/>
            <person name="Lipzen A."/>
            <person name="Pangilinan J."/>
            <person name="Dilworth D."/>
            <person name="Sandor L."/>
            <person name="Poggeler S."/>
            <person name="Barry K."/>
            <person name="Grigoriev I.V."/>
            <person name="Nowrousian M."/>
        </authorList>
    </citation>
    <scope>NUCLEOTIDE SEQUENCE [LARGE SCALE GENOMIC DNA]</scope>
    <source>
        <strain evidence="2 3">CBS 389.68</strain>
    </source>
</reference>
<evidence type="ECO:0000313" key="3">
    <source>
        <dbReference type="Proteomes" id="UP000298138"/>
    </source>
</evidence>
<dbReference type="InParanoid" id="A0A4V3SI39"/>
<dbReference type="Proteomes" id="UP000298138">
    <property type="component" value="Unassembled WGS sequence"/>
</dbReference>
<evidence type="ECO:0000313" key="2">
    <source>
        <dbReference type="EMBL" id="TGZ78614.1"/>
    </source>
</evidence>
<feature type="region of interest" description="Disordered" evidence="1">
    <location>
        <begin position="90"/>
        <end position="142"/>
    </location>
</feature>
<evidence type="ECO:0000256" key="1">
    <source>
        <dbReference type="SAM" id="MobiDB-lite"/>
    </source>
</evidence>
<name>A0A4V3SI39_9PEZI</name>